<dbReference type="GO" id="GO:0046872">
    <property type="term" value="F:metal ion binding"/>
    <property type="evidence" value="ECO:0007669"/>
    <property type="project" value="UniProtKB-KW"/>
</dbReference>
<dbReference type="Proteomes" id="UP000502706">
    <property type="component" value="Chromosome"/>
</dbReference>
<accession>A0A6G8PWM6</accession>
<evidence type="ECO:0000256" key="2">
    <source>
        <dbReference type="ARBA" id="ARBA00010429"/>
    </source>
</evidence>
<evidence type="ECO:0000256" key="8">
    <source>
        <dbReference type="ARBA" id="ARBA00023002"/>
    </source>
</evidence>
<dbReference type="Gene3D" id="3.30.413.10">
    <property type="entry name" value="Sulfite Reductase Hemoprotein, domain 1"/>
    <property type="match status" value="2"/>
</dbReference>
<gene>
    <name evidence="14" type="ORF">GBA65_08905</name>
</gene>
<comment type="catalytic activity">
    <reaction evidence="11">
        <text>hydrogen sulfide + 6 oxidized [2Fe-2S]-[ferredoxin] + 3 H2O = sulfite + 6 reduced [2Fe-2S]-[ferredoxin] + 7 H(+)</text>
        <dbReference type="Rhea" id="RHEA:23132"/>
        <dbReference type="Rhea" id="RHEA-COMP:10000"/>
        <dbReference type="Rhea" id="RHEA-COMP:10001"/>
        <dbReference type="ChEBI" id="CHEBI:15377"/>
        <dbReference type="ChEBI" id="CHEBI:15378"/>
        <dbReference type="ChEBI" id="CHEBI:17359"/>
        <dbReference type="ChEBI" id="CHEBI:29919"/>
        <dbReference type="ChEBI" id="CHEBI:33737"/>
        <dbReference type="ChEBI" id="CHEBI:33738"/>
        <dbReference type="EC" id="1.8.7.1"/>
    </reaction>
</comment>
<comment type="similarity">
    <text evidence="2">Belongs to the nitrite and sulfite reductase 4Fe-4S domain family.</text>
</comment>
<dbReference type="PANTHER" id="PTHR32439">
    <property type="entry name" value="FERREDOXIN--NITRITE REDUCTASE, CHLOROPLASTIC"/>
    <property type="match status" value="1"/>
</dbReference>
<reference evidence="14 15" key="1">
    <citation type="submission" date="2019-10" db="EMBL/GenBank/DDBJ databases">
        <title>Rubrobacter sp nov SCSIO 52915 isolated from a deep-sea sediment in the South China Sea.</title>
        <authorList>
            <person name="Chen R.W."/>
        </authorList>
    </citation>
    <scope>NUCLEOTIDE SEQUENCE [LARGE SCALE GENOMIC DNA]</scope>
    <source>
        <strain evidence="14 15">SCSIO 52915</strain>
    </source>
</reference>
<proteinExistence type="inferred from homology"/>
<evidence type="ECO:0000313" key="15">
    <source>
        <dbReference type="Proteomes" id="UP000502706"/>
    </source>
</evidence>
<dbReference type="Pfam" id="PF01077">
    <property type="entry name" value="NIR_SIR"/>
    <property type="match status" value="2"/>
</dbReference>
<dbReference type="PRINTS" id="PR00397">
    <property type="entry name" value="SIROHAEM"/>
</dbReference>
<dbReference type="KEGG" id="rmar:GBA65_08905"/>
<evidence type="ECO:0000256" key="5">
    <source>
        <dbReference type="ARBA" id="ARBA00022617"/>
    </source>
</evidence>
<evidence type="ECO:0000256" key="7">
    <source>
        <dbReference type="ARBA" id="ARBA00022784"/>
    </source>
</evidence>
<evidence type="ECO:0000256" key="4">
    <source>
        <dbReference type="ARBA" id="ARBA00022485"/>
    </source>
</evidence>
<dbReference type="EMBL" id="CP045121">
    <property type="protein sequence ID" value="QIN78621.1"/>
    <property type="molecule type" value="Genomic_DNA"/>
</dbReference>
<keyword evidence="15" id="KW-1185">Reference proteome</keyword>
<dbReference type="InterPro" id="IPR006067">
    <property type="entry name" value="NO2/SO3_Rdtase_4Fe4S_dom"/>
</dbReference>
<dbReference type="AlphaFoldDB" id="A0A6G8PWM6"/>
<protein>
    <recommendedName>
        <fullName evidence="3">assimilatory sulfite reductase (ferredoxin)</fullName>
        <ecNumber evidence="3">1.8.7.1</ecNumber>
    </recommendedName>
</protein>
<keyword evidence="4" id="KW-0004">4Fe-4S</keyword>
<dbReference type="InterPro" id="IPR045854">
    <property type="entry name" value="NO2/SO3_Rdtase_4Fe4S_sf"/>
</dbReference>
<dbReference type="GO" id="GO:0051539">
    <property type="term" value="F:4 iron, 4 sulfur cluster binding"/>
    <property type="evidence" value="ECO:0007669"/>
    <property type="project" value="UniProtKB-KW"/>
</dbReference>
<feature type="domain" description="Nitrite/Sulfite reductase ferredoxin-like" evidence="13">
    <location>
        <begin position="57"/>
        <end position="135"/>
    </location>
</feature>
<dbReference type="InterPro" id="IPR036136">
    <property type="entry name" value="Nit/Sulf_reduc_fer-like_dom_sf"/>
</dbReference>
<keyword evidence="10" id="KW-0411">Iron-sulfur</keyword>
<dbReference type="InterPro" id="IPR051329">
    <property type="entry name" value="NIR_SIR_4Fe-4S"/>
</dbReference>
<dbReference type="GO" id="GO:0050311">
    <property type="term" value="F:sulfite reductase (ferredoxin) activity"/>
    <property type="evidence" value="ECO:0007669"/>
    <property type="project" value="UniProtKB-EC"/>
</dbReference>
<evidence type="ECO:0000256" key="10">
    <source>
        <dbReference type="ARBA" id="ARBA00023014"/>
    </source>
</evidence>
<evidence type="ECO:0000256" key="6">
    <source>
        <dbReference type="ARBA" id="ARBA00022723"/>
    </source>
</evidence>
<dbReference type="SUPFAM" id="SSF55124">
    <property type="entry name" value="Nitrite/Sulfite reductase N-terminal domain-like"/>
    <property type="match status" value="2"/>
</dbReference>
<dbReference type="RefSeq" id="WP_166396298.1">
    <property type="nucleotide sequence ID" value="NZ_CP045121.1"/>
</dbReference>
<organism evidence="14 15">
    <name type="scientific">Rubrobacter marinus</name>
    <dbReference type="NCBI Taxonomy" id="2653852"/>
    <lineage>
        <taxon>Bacteria</taxon>
        <taxon>Bacillati</taxon>
        <taxon>Actinomycetota</taxon>
        <taxon>Rubrobacteria</taxon>
        <taxon>Rubrobacterales</taxon>
        <taxon>Rubrobacteraceae</taxon>
        <taxon>Rubrobacter</taxon>
    </lineage>
</organism>
<dbReference type="Pfam" id="PF03460">
    <property type="entry name" value="NIR_SIR_ferr"/>
    <property type="match status" value="2"/>
</dbReference>
<dbReference type="PANTHER" id="PTHR32439:SF0">
    <property type="entry name" value="FERREDOXIN--NITRITE REDUCTASE, CHLOROPLASTIC"/>
    <property type="match status" value="1"/>
</dbReference>
<name>A0A6G8PWM6_9ACTN</name>
<evidence type="ECO:0000256" key="11">
    <source>
        <dbReference type="ARBA" id="ARBA00049518"/>
    </source>
</evidence>
<keyword evidence="7" id="KW-0883">Thioether bond</keyword>
<evidence type="ECO:0000256" key="1">
    <source>
        <dbReference type="ARBA" id="ARBA00003247"/>
    </source>
</evidence>
<feature type="domain" description="Nitrite/sulphite reductase 4Fe-4S" evidence="12">
    <location>
        <begin position="394"/>
        <end position="527"/>
    </location>
</feature>
<feature type="domain" description="Nitrite/Sulfite reductase ferredoxin-like" evidence="13">
    <location>
        <begin position="318"/>
        <end position="381"/>
    </location>
</feature>
<keyword evidence="5" id="KW-0349">Heme</keyword>
<sequence>METLRKHDKLNRVEKIKLDRHPLEVREAIIQTYSQRGIKAMDEVPGEVERLKWVGIYPQKQGGDAFMMRMKVPGGVLTPEQAETIGQIAIDFANGPIPNPHFGNNFLDLTTRQDIQMHWIQMENVPEIWRRLEEVGMTTVQACGDSARNVLGCPVSGLGHDEVIDAFPVAQAINDFFTGNREYANLPRKFKMSVTGCTEDCAQAEINDIGLLPARLPDGTLGFNLRVGGGLSDGPRMASDIDVFVRPEQAVELTRAIAQIFGELGNRENRWTNRMRYLVQELGPEGFREELAKRAAFELTPAGEDLTKHYRGDHVGVHPQKEEGLYYVGLNVPVGRMSGEHFVEAARLAKRYGGEVRLATDQNLVITHVPEEKLDELLAEPLLKRFSPKPGAFERGIVACTGNEFCRFAIVETKIRAVEWAKEMDERVGDVGQDAIRMHFSGCSASCAQPQIGDIGFRGETAKTKNALVEGVDIGLGGSLGRDAAFIDWVEGAKPADDVPDALVAVFEKFKEERRDGERFHEWARRRPNKELRGALRSAGRNRGRG</sequence>
<dbReference type="SUPFAM" id="SSF56014">
    <property type="entry name" value="Nitrite and sulphite reductase 4Fe-4S domain-like"/>
    <property type="match status" value="2"/>
</dbReference>
<keyword evidence="9" id="KW-0408">Iron</keyword>
<evidence type="ECO:0000313" key="14">
    <source>
        <dbReference type="EMBL" id="QIN78621.1"/>
    </source>
</evidence>
<keyword evidence="8" id="KW-0560">Oxidoreductase</keyword>
<evidence type="ECO:0000256" key="3">
    <source>
        <dbReference type="ARBA" id="ARBA00012353"/>
    </source>
</evidence>
<dbReference type="GO" id="GO:0020037">
    <property type="term" value="F:heme binding"/>
    <property type="evidence" value="ECO:0007669"/>
    <property type="project" value="InterPro"/>
</dbReference>
<evidence type="ECO:0000259" key="13">
    <source>
        <dbReference type="Pfam" id="PF03460"/>
    </source>
</evidence>
<comment type="function">
    <text evidence="1">Catalyzes the reduction of sulfite to sulfide, a step in the biosynthesis of sulfur-containing amino acids and cofactors.</text>
</comment>
<feature type="domain" description="Nitrite/sulphite reductase 4Fe-4S" evidence="12">
    <location>
        <begin position="143"/>
        <end position="296"/>
    </location>
</feature>
<dbReference type="EC" id="1.8.7.1" evidence="3"/>
<evidence type="ECO:0000259" key="12">
    <source>
        <dbReference type="Pfam" id="PF01077"/>
    </source>
</evidence>
<evidence type="ECO:0000256" key="9">
    <source>
        <dbReference type="ARBA" id="ARBA00023004"/>
    </source>
</evidence>
<dbReference type="PROSITE" id="PS00365">
    <property type="entry name" value="NIR_SIR"/>
    <property type="match status" value="2"/>
</dbReference>
<dbReference type="Gene3D" id="3.90.480.20">
    <property type="match status" value="1"/>
</dbReference>
<dbReference type="InterPro" id="IPR005117">
    <property type="entry name" value="NiRdtase/SiRdtase_haem-b_fer"/>
</dbReference>
<keyword evidence="6" id="KW-0479">Metal-binding</keyword>
<dbReference type="InterPro" id="IPR006066">
    <property type="entry name" value="NO2/SO3_Rdtase_FeS/sirohaem_BS"/>
</dbReference>